<dbReference type="PROSITE" id="PS51186">
    <property type="entry name" value="GNAT"/>
    <property type="match status" value="1"/>
</dbReference>
<protein>
    <recommendedName>
        <fullName evidence="1">N-acetyltransferase domain-containing protein</fullName>
    </recommendedName>
</protein>
<dbReference type="InterPro" id="IPR051531">
    <property type="entry name" value="N-acetyltransferase"/>
</dbReference>
<comment type="caution">
    <text evidence="2">The sequence shown here is derived from an EMBL/GenBank/DDBJ whole genome shotgun (WGS) entry which is preliminary data.</text>
</comment>
<dbReference type="EMBL" id="BNDW01000040">
    <property type="protein sequence ID" value="GHI23962.1"/>
    <property type="molecule type" value="Genomic_DNA"/>
</dbReference>
<evidence type="ECO:0000313" key="2">
    <source>
        <dbReference type="EMBL" id="GHI23962.1"/>
    </source>
</evidence>
<dbReference type="PANTHER" id="PTHR43792">
    <property type="entry name" value="GNAT FAMILY, PUTATIVE (AFU_ORTHOLOGUE AFUA_3G00765)-RELATED-RELATED"/>
    <property type="match status" value="1"/>
</dbReference>
<accession>A0ABQ3PG09</accession>
<name>A0ABQ3PG09_9ACTN</name>
<feature type="domain" description="N-acetyltransferase" evidence="1">
    <location>
        <begin position="27"/>
        <end position="167"/>
    </location>
</feature>
<dbReference type="Proteomes" id="UP001052739">
    <property type="component" value="Unassembled WGS sequence"/>
</dbReference>
<keyword evidence="3" id="KW-1185">Reference proteome</keyword>
<dbReference type="PANTHER" id="PTHR43792:SF1">
    <property type="entry name" value="N-ACETYLTRANSFERASE DOMAIN-CONTAINING PROTEIN"/>
    <property type="match status" value="1"/>
</dbReference>
<reference evidence="2" key="1">
    <citation type="submission" date="2024-05" db="EMBL/GenBank/DDBJ databases">
        <title>Whole genome shotgun sequence of Streptomyces hydrogenans NBRC 13475.</title>
        <authorList>
            <person name="Komaki H."/>
            <person name="Tamura T."/>
        </authorList>
    </citation>
    <scope>NUCLEOTIDE SEQUENCE</scope>
    <source>
        <strain evidence="2">NBRC 13475</strain>
    </source>
</reference>
<proteinExistence type="predicted"/>
<evidence type="ECO:0000259" key="1">
    <source>
        <dbReference type="PROSITE" id="PS51186"/>
    </source>
</evidence>
<organism evidence="2 3">
    <name type="scientific">Streptomyces hydrogenans</name>
    <dbReference type="NCBI Taxonomy" id="1873719"/>
    <lineage>
        <taxon>Bacteria</taxon>
        <taxon>Bacillati</taxon>
        <taxon>Actinomycetota</taxon>
        <taxon>Actinomycetes</taxon>
        <taxon>Kitasatosporales</taxon>
        <taxon>Streptomycetaceae</taxon>
        <taxon>Streptomyces</taxon>
    </lineage>
</organism>
<sequence>MSGNVAVEEIHTSRLELVPLGVGHAGEMVGVLGDPALHAFVGGVPESLEELRARYARWEAGAPEPGTDWCNWVLRRRADGRLVGTVQATVVGDTAEVAWVVGTAWQGRGYASEAAGALVGWLRERVRTVVAHVHPGHAASAAVARAAGLVPTAEVQDGEVRWVAPASRRVRVACVHCGQDWLRAHRDGKSGEVFFLCPECESLWTAGQDTRAATELHLTAFLESRGTSRERVTEEG</sequence>
<dbReference type="InterPro" id="IPR016181">
    <property type="entry name" value="Acyl_CoA_acyltransferase"/>
</dbReference>
<dbReference type="SUPFAM" id="SSF55729">
    <property type="entry name" value="Acyl-CoA N-acyltransferases (Nat)"/>
    <property type="match status" value="1"/>
</dbReference>
<evidence type="ECO:0000313" key="3">
    <source>
        <dbReference type="Proteomes" id="UP001052739"/>
    </source>
</evidence>
<dbReference type="Pfam" id="PF13302">
    <property type="entry name" value="Acetyltransf_3"/>
    <property type="match status" value="1"/>
</dbReference>
<dbReference type="Gene3D" id="3.40.630.30">
    <property type="match status" value="1"/>
</dbReference>
<dbReference type="InterPro" id="IPR000182">
    <property type="entry name" value="GNAT_dom"/>
</dbReference>
<gene>
    <name evidence="2" type="ORF">Shyd_53330</name>
</gene>
<dbReference type="RefSeq" id="WP_190223053.1">
    <property type="nucleotide sequence ID" value="NZ_BNBS01000025.1"/>
</dbReference>